<evidence type="ECO:0000256" key="1">
    <source>
        <dbReference type="SAM" id="MobiDB-lite"/>
    </source>
</evidence>
<feature type="domain" description="F5/8 type C" evidence="2">
    <location>
        <begin position="180"/>
        <end position="315"/>
    </location>
</feature>
<dbReference type="InterPro" id="IPR032477">
    <property type="entry name" value="Glyco_hydro_64"/>
</dbReference>
<reference evidence="4" key="1">
    <citation type="submission" date="2021-06" db="EMBL/GenBank/DDBJ databases">
        <authorList>
            <person name="Arsene-Ploetze F."/>
        </authorList>
    </citation>
    <scope>NUCLEOTIDE SEQUENCE</scope>
    <source>
        <strain evidence="4">SBRY1</strain>
    </source>
</reference>
<accession>A0A9W4H001</accession>
<protein>
    <submittedName>
        <fullName evidence="4">Beta-1,3-glucanase</fullName>
    </submittedName>
</protein>
<evidence type="ECO:0000313" key="5">
    <source>
        <dbReference type="Proteomes" id="UP001153328"/>
    </source>
</evidence>
<dbReference type="AlphaFoldDB" id="A0A9W4H001"/>
<dbReference type="SUPFAM" id="SSF49785">
    <property type="entry name" value="Galactose-binding domain-like"/>
    <property type="match status" value="2"/>
</dbReference>
<dbReference type="PROSITE" id="PS50022">
    <property type="entry name" value="FA58C_3"/>
    <property type="match status" value="2"/>
</dbReference>
<dbReference type="EMBL" id="CAJVAX010000012">
    <property type="protein sequence ID" value="CAG7625151.1"/>
    <property type="molecule type" value="Genomic_DNA"/>
</dbReference>
<dbReference type="SMART" id="SM00231">
    <property type="entry name" value="FA58C"/>
    <property type="match status" value="2"/>
</dbReference>
<feature type="domain" description="F5/8 type C" evidence="2">
    <location>
        <begin position="39"/>
        <end position="176"/>
    </location>
</feature>
<dbReference type="Gene3D" id="2.60.120.260">
    <property type="entry name" value="Galactose-binding domain-like"/>
    <property type="match status" value="2"/>
</dbReference>
<dbReference type="InterPro" id="IPR037176">
    <property type="entry name" value="Osmotin/thaumatin-like_sf"/>
</dbReference>
<keyword evidence="5" id="KW-1185">Reference proteome</keyword>
<comment type="caution">
    <text evidence="4">The sequence shown here is derived from an EMBL/GenBank/DDBJ whole genome shotgun (WGS) entry which is preliminary data.</text>
</comment>
<dbReference type="CDD" id="cd09214">
    <property type="entry name" value="GH64-like"/>
    <property type="match status" value="1"/>
</dbReference>
<name>A0A9W4H001_9ACTN</name>
<dbReference type="Proteomes" id="UP001153328">
    <property type="component" value="Unassembled WGS sequence"/>
</dbReference>
<feature type="compositionally biased region" description="Polar residues" evidence="1">
    <location>
        <begin position="59"/>
        <end position="68"/>
    </location>
</feature>
<organism evidence="4 5">
    <name type="scientific">Actinacidiphila bryophytorum</name>
    <dbReference type="NCBI Taxonomy" id="1436133"/>
    <lineage>
        <taxon>Bacteria</taxon>
        <taxon>Bacillati</taxon>
        <taxon>Actinomycetota</taxon>
        <taxon>Actinomycetes</taxon>
        <taxon>Kitasatosporales</taxon>
        <taxon>Streptomycetaceae</taxon>
        <taxon>Actinacidiphila</taxon>
    </lineage>
</organism>
<dbReference type="Gene3D" id="2.60.110.10">
    <property type="entry name" value="Thaumatin"/>
    <property type="match status" value="1"/>
</dbReference>
<dbReference type="Pfam" id="PF16483">
    <property type="entry name" value="Glyco_hydro_64"/>
    <property type="match status" value="2"/>
</dbReference>
<dbReference type="PANTHER" id="PTHR45713:SF6">
    <property type="entry name" value="F5_8 TYPE C DOMAIN-CONTAINING PROTEIN"/>
    <property type="match status" value="1"/>
</dbReference>
<dbReference type="Pfam" id="PF00754">
    <property type="entry name" value="F5_F8_type_C"/>
    <property type="match status" value="2"/>
</dbReference>
<dbReference type="InterPro" id="IPR000421">
    <property type="entry name" value="FA58C"/>
</dbReference>
<sequence>MSGSTSLLVRRRPGRHRGRQPYLVLTALLALLAGLVLVVTSQSPARAAGTLLSQGKPATASSTENAGTPASAAVDGNTGTRWSSAAADPQWIQVDLGSSQAISQVTLNWETAYAKAFTIQTSDNGTTWSTVYSTTTGTGGVQNLAVNGSGRYVRVNGTVRATQWGYSLWEFQVYGAGGSTSPAACGTANTAQGKTATASSTENAGTPASAAVDGNTGTRWSSAFGDPQWLQVDLGSSQQVCGVGLNWEAAYATAFQIQVTDNPGGTWTTVYSTTTGTGGVQNLDVNGTGRYIRVYATARATAYGDSLWEFQVHTAGGGTTTGGTTGGTTNPPDSFWGTTDDIPAAHNVMELKILNRTNGAYPDSQVYWSFNGQVHSIAEQPYFDMPANSSGRMYFYVGSPNSQYNDFIEFTIGATVFNGNTTRVDAWALPLAIRLHSHSGEDIQLGDSQDLFTMSRDQVFQSFQNAVPQQFKVLAQTQAPYRIIAPGSDPSFRAGGVNADYYTAYAQSVGVNEPTSNIFGCAGSLAADAAECAALNRHTATLPTDQQQDPSKFYGGDPANWYAKYWHDHGINHLAYGFPYDDVAGQAAYASQQNPQWMEVAVGF</sequence>
<evidence type="ECO:0000313" key="4">
    <source>
        <dbReference type="EMBL" id="CAG7625151.1"/>
    </source>
</evidence>
<evidence type="ECO:0000259" key="2">
    <source>
        <dbReference type="PROSITE" id="PS50022"/>
    </source>
</evidence>
<proteinExistence type="predicted"/>
<dbReference type="InterPro" id="IPR051941">
    <property type="entry name" value="BG_Antigen-Binding_Lectin"/>
</dbReference>
<feature type="domain" description="GH64" evidence="3">
    <location>
        <begin position="314"/>
        <end position="604"/>
    </location>
</feature>
<dbReference type="PANTHER" id="PTHR45713">
    <property type="entry name" value="FTP DOMAIN-CONTAINING PROTEIN"/>
    <property type="match status" value="1"/>
</dbReference>
<dbReference type="PROSITE" id="PS52006">
    <property type="entry name" value="GH64"/>
    <property type="match status" value="1"/>
</dbReference>
<evidence type="ECO:0000259" key="3">
    <source>
        <dbReference type="PROSITE" id="PS52006"/>
    </source>
</evidence>
<feature type="region of interest" description="Disordered" evidence="1">
    <location>
        <begin position="54"/>
        <end position="82"/>
    </location>
</feature>
<dbReference type="InterPro" id="IPR008979">
    <property type="entry name" value="Galactose-bd-like_sf"/>
</dbReference>
<gene>
    <name evidence="4" type="ORF">SBRY_20129</name>
</gene>